<protein>
    <submittedName>
        <fullName evidence="2">Glycosyltransferase family 25 protein</fullName>
    </submittedName>
</protein>
<evidence type="ECO:0000313" key="3">
    <source>
        <dbReference type="Proteomes" id="UP001595476"/>
    </source>
</evidence>
<dbReference type="SUPFAM" id="SSF53448">
    <property type="entry name" value="Nucleotide-diphospho-sugar transferases"/>
    <property type="match status" value="1"/>
</dbReference>
<keyword evidence="3" id="KW-1185">Reference proteome</keyword>
<dbReference type="Proteomes" id="UP001595476">
    <property type="component" value="Unassembled WGS sequence"/>
</dbReference>
<dbReference type="RefSeq" id="WP_386723012.1">
    <property type="nucleotide sequence ID" value="NZ_JBHRSZ010000007.1"/>
</dbReference>
<dbReference type="EMBL" id="JBHRSZ010000007">
    <property type="protein sequence ID" value="MFC3153097.1"/>
    <property type="molecule type" value="Genomic_DNA"/>
</dbReference>
<dbReference type="CDD" id="cd06532">
    <property type="entry name" value="Glyco_transf_25"/>
    <property type="match status" value="1"/>
</dbReference>
<accession>A0ABV7HN74</accession>
<feature type="domain" description="Glycosyl transferase family 25" evidence="1">
    <location>
        <begin position="6"/>
        <end position="184"/>
    </location>
</feature>
<dbReference type="InterPro" id="IPR002654">
    <property type="entry name" value="Glyco_trans_25"/>
</dbReference>
<evidence type="ECO:0000313" key="2">
    <source>
        <dbReference type="EMBL" id="MFC3153097.1"/>
    </source>
</evidence>
<dbReference type="Pfam" id="PF01755">
    <property type="entry name" value="Glyco_transf_25"/>
    <property type="match status" value="1"/>
</dbReference>
<organism evidence="2 3">
    <name type="scientific">Litoribrevibacter euphylliae</name>
    <dbReference type="NCBI Taxonomy" id="1834034"/>
    <lineage>
        <taxon>Bacteria</taxon>
        <taxon>Pseudomonadati</taxon>
        <taxon>Pseudomonadota</taxon>
        <taxon>Gammaproteobacteria</taxon>
        <taxon>Oceanospirillales</taxon>
        <taxon>Oceanospirillaceae</taxon>
        <taxon>Litoribrevibacter</taxon>
    </lineage>
</organism>
<dbReference type="InterPro" id="IPR029044">
    <property type="entry name" value="Nucleotide-diphossugar_trans"/>
</dbReference>
<reference evidence="3" key="1">
    <citation type="journal article" date="2019" name="Int. J. Syst. Evol. Microbiol.">
        <title>The Global Catalogue of Microorganisms (GCM) 10K type strain sequencing project: providing services to taxonomists for standard genome sequencing and annotation.</title>
        <authorList>
            <consortium name="The Broad Institute Genomics Platform"/>
            <consortium name="The Broad Institute Genome Sequencing Center for Infectious Disease"/>
            <person name="Wu L."/>
            <person name="Ma J."/>
        </authorList>
    </citation>
    <scope>NUCLEOTIDE SEQUENCE [LARGE SCALE GENOMIC DNA]</scope>
    <source>
        <strain evidence="3">KCTC 52438</strain>
    </source>
</reference>
<sequence>MKFGCWVISLNEQDPQAQELFSSLKTQGIDAQLFPAVDGRKTVPGLLGDEFLDEREAKIRHKRSLTSSEVGCYLSHYRSIKQAYDEGYDRACILEDDVLLEPDFGECLKKLLELSDEYEMIRLMALKIRKRKVVAPLFEDSESAHEIVRPERGWCGAQGYVLSRSGMKKILDFASNIYEPIDKLYDHFFEFDLRLFGVEPHLIYERVCESTVSKKPKTLPKIGLYDKLVFHVYKGYRSYIRHSYLKRYQAEFYPTTLPVTRTGNTKRMK</sequence>
<gene>
    <name evidence="2" type="ORF">ACFOEK_18800</name>
</gene>
<name>A0ABV7HN74_9GAMM</name>
<evidence type="ECO:0000259" key="1">
    <source>
        <dbReference type="Pfam" id="PF01755"/>
    </source>
</evidence>
<proteinExistence type="predicted"/>
<comment type="caution">
    <text evidence="2">The sequence shown here is derived from an EMBL/GenBank/DDBJ whole genome shotgun (WGS) entry which is preliminary data.</text>
</comment>